<accession>A0A1H7IK58</accession>
<dbReference type="Pfam" id="PF00582">
    <property type="entry name" value="Usp"/>
    <property type="match status" value="1"/>
</dbReference>
<gene>
    <name evidence="3" type="ORF">SAMN04488691_101922</name>
</gene>
<comment type="similarity">
    <text evidence="1">Belongs to the universal stress protein A family.</text>
</comment>
<dbReference type="Proteomes" id="UP000183894">
    <property type="component" value="Unassembled WGS sequence"/>
</dbReference>
<dbReference type="InterPro" id="IPR014729">
    <property type="entry name" value="Rossmann-like_a/b/a_fold"/>
</dbReference>
<protein>
    <submittedName>
        <fullName evidence="3">Nucleotide-binding universal stress protein, UspA family</fullName>
    </submittedName>
</protein>
<dbReference type="InterPro" id="IPR006015">
    <property type="entry name" value="Universal_stress_UspA"/>
</dbReference>
<proteinExistence type="inferred from homology"/>
<dbReference type="PRINTS" id="PR01438">
    <property type="entry name" value="UNVRSLSTRESS"/>
</dbReference>
<sequence>MYDEILLPVDGSPASEQAIPHVFGFAEMYDATVHVLFVADTEHDGVGGIVGGEVLAGLENEGQKLVDGIVNRAHERDIDAVGVVERGSPHEKILEYASDHDIDVIVMATHGRTGIERVLLGSVTERIVRQASVPVLTVREAT</sequence>
<dbReference type="InterPro" id="IPR006016">
    <property type="entry name" value="UspA"/>
</dbReference>
<organism evidence="3 4">
    <name type="scientific">Haloferax larsenii</name>
    <dbReference type="NCBI Taxonomy" id="302484"/>
    <lineage>
        <taxon>Archaea</taxon>
        <taxon>Methanobacteriati</taxon>
        <taxon>Methanobacteriota</taxon>
        <taxon>Stenosarchaea group</taxon>
        <taxon>Halobacteria</taxon>
        <taxon>Halobacteriales</taxon>
        <taxon>Haloferacaceae</taxon>
        <taxon>Haloferax</taxon>
    </lineage>
</organism>
<dbReference type="PANTHER" id="PTHR46268">
    <property type="entry name" value="STRESS RESPONSE PROTEIN NHAX"/>
    <property type="match status" value="1"/>
</dbReference>
<dbReference type="SUPFAM" id="SSF52402">
    <property type="entry name" value="Adenine nucleotide alpha hydrolases-like"/>
    <property type="match status" value="1"/>
</dbReference>
<evidence type="ECO:0000259" key="2">
    <source>
        <dbReference type="Pfam" id="PF00582"/>
    </source>
</evidence>
<dbReference type="Gene3D" id="3.40.50.620">
    <property type="entry name" value="HUPs"/>
    <property type="match status" value="1"/>
</dbReference>
<dbReference type="OrthoDB" id="105697at2157"/>
<dbReference type="EMBL" id="FOAD01000001">
    <property type="protein sequence ID" value="SEK62704.1"/>
    <property type="molecule type" value="Genomic_DNA"/>
</dbReference>
<name>A0A1H7IK58_HALLR</name>
<dbReference type="PANTHER" id="PTHR46268:SF6">
    <property type="entry name" value="UNIVERSAL STRESS PROTEIN UP12"/>
    <property type="match status" value="1"/>
</dbReference>
<evidence type="ECO:0000313" key="3">
    <source>
        <dbReference type="EMBL" id="SEK62704.1"/>
    </source>
</evidence>
<dbReference type="AlphaFoldDB" id="A0A1H7IK58"/>
<feature type="domain" description="UspA" evidence="2">
    <location>
        <begin position="1"/>
        <end position="139"/>
    </location>
</feature>
<dbReference type="CDD" id="cd00293">
    <property type="entry name" value="USP-like"/>
    <property type="match status" value="1"/>
</dbReference>
<evidence type="ECO:0000256" key="1">
    <source>
        <dbReference type="ARBA" id="ARBA00008791"/>
    </source>
</evidence>
<reference evidence="3 4" key="1">
    <citation type="submission" date="2016-10" db="EMBL/GenBank/DDBJ databases">
        <authorList>
            <person name="de Groot N.N."/>
        </authorList>
    </citation>
    <scope>NUCLEOTIDE SEQUENCE [LARGE SCALE GENOMIC DNA]</scope>
    <source>
        <strain evidence="3 4">CDM_5</strain>
    </source>
</reference>
<dbReference type="RefSeq" id="WP_074792366.1">
    <property type="nucleotide sequence ID" value="NZ_FOAD01000001.1"/>
</dbReference>
<evidence type="ECO:0000313" key="4">
    <source>
        <dbReference type="Proteomes" id="UP000183894"/>
    </source>
</evidence>